<accession>A0ABU9J556</accession>
<feature type="domain" description="Gp5/Type VI secretion system Vgr protein OB-fold" evidence="2">
    <location>
        <begin position="388"/>
        <end position="454"/>
    </location>
</feature>
<feature type="non-terminal residue" evidence="3">
    <location>
        <position position="463"/>
    </location>
</feature>
<evidence type="ECO:0000313" key="3">
    <source>
        <dbReference type="EMBL" id="MEL1266397.1"/>
    </source>
</evidence>
<reference evidence="3 4" key="1">
    <citation type="submission" date="2024-04" db="EMBL/GenBank/DDBJ databases">
        <title>Draft genome sequence of Pseudoxanthomonas putridarboris WD12.</title>
        <authorList>
            <person name="Oh J."/>
        </authorList>
    </citation>
    <scope>NUCLEOTIDE SEQUENCE [LARGE SCALE GENOMIC DNA]</scope>
    <source>
        <strain evidence="3 4">WD12</strain>
    </source>
</reference>
<evidence type="ECO:0000256" key="1">
    <source>
        <dbReference type="ARBA" id="ARBA00005558"/>
    </source>
</evidence>
<dbReference type="Proteomes" id="UP001459204">
    <property type="component" value="Unassembled WGS sequence"/>
</dbReference>
<sequence length="463" mass="51556">MPTQSDYRFDFEITEGPSFEVVRFGLSEGLSTPFRLELELASGQSSMDFDALLDVAATFTLSRSGVAVRRVHGIVTAFEQGASGFRRTRYRAVVEPELVRLGLRHNSRIFQRQAVPAILKTLLDEQRVQGRFETAQEHLEREYCVQHREYDQTFLQRLAGEEGLAYYFDAAAQSQLVLTDALPAGPRLPGAGEDTGTVIYQPNPGGDAAGPRLWRFAYRRQLAPTRATGRDYTFRNPRYDLQHQAQASGEGVVGDYEHYDAPGRYKVDEAGKPFTRTRLQALRHDAGQAEMEGDDARLWPGLAFALADAPGAAPNHDWRVVAMLHQGEQSSSQEEDGFGAERGSRYAYTAQAVPASFDWKPAPSPRPVMDGPQMAHVVGPPGEEIHVDEHGRVMVWFPWDREGPRENSTCWIRVSQGWAGASYGMQVLPRIGHEVLVSFLEGDPDQPIVTGRAYHAANRPPYA</sequence>
<dbReference type="Gene3D" id="2.30.110.50">
    <property type="match status" value="1"/>
</dbReference>
<name>A0ABU9J556_9GAMM</name>
<dbReference type="InterPro" id="IPR006533">
    <property type="entry name" value="T6SS_Vgr_RhsGE"/>
</dbReference>
<dbReference type="EMBL" id="JBBWWT010000017">
    <property type="protein sequence ID" value="MEL1266397.1"/>
    <property type="molecule type" value="Genomic_DNA"/>
</dbReference>
<dbReference type="Pfam" id="PF05954">
    <property type="entry name" value="Phage_GPD"/>
    <property type="match status" value="1"/>
</dbReference>
<comment type="caution">
    <text evidence="3">The sequence shown here is derived from an EMBL/GenBank/DDBJ whole genome shotgun (WGS) entry which is preliminary data.</text>
</comment>
<dbReference type="InterPro" id="IPR017847">
    <property type="entry name" value="T6SS_RhsGE_Vgr_subset"/>
</dbReference>
<dbReference type="SUPFAM" id="SSF69279">
    <property type="entry name" value="Phage tail proteins"/>
    <property type="match status" value="2"/>
</dbReference>
<dbReference type="SUPFAM" id="SSF69255">
    <property type="entry name" value="gp5 N-terminal domain-like"/>
    <property type="match status" value="1"/>
</dbReference>
<dbReference type="Gene3D" id="4.10.220.110">
    <property type="match status" value="1"/>
</dbReference>
<dbReference type="Gene3D" id="3.55.50.10">
    <property type="entry name" value="Baseplate protein-like domains"/>
    <property type="match status" value="1"/>
</dbReference>
<evidence type="ECO:0000313" key="4">
    <source>
        <dbReference type="Proteomes" id="UP001459204"/>
    </source>
</evidence>
<dbReference type="InterPro" id="IPR050708">
    <property type="entry name" value="T6SS_VgrG/RHS"/>
</dbReference>
<gene>
    <name evidence="3" type="primary">tssI</name>
    <name evidence="3" type="ORF">AAD027_18760</name>
</gene>
<organism evidence="3 4">
    <name type="scientific">Pseudoxanthomonas putridarboris</name>
    <dbReference type="NCBI Taxonomy" id="752605"/>
    <lineage>
        <taxon>Bacteria</taxon>
        <taxon>Pseudomonadati</taxon>
        <taxon>Pseudomonadota</taxon>
        <taxon>Gammaproteobacteria</taxon>
        <taxon>Lysobacterales</taxon>
        <taxon>Lysobacteraceae</taxon>
        <taxon>Pseudoxanthomonas</taxon>
    </lineage>
</organism>
<dbReference type="InterPro" id="IPR006531">
    <property type="entry name" value="Gp5/Vgr_OB"/>
</dbReference>
<dbReference type="Gene3D" id="2.40.50.230">
    <property type="entry name" value="Gp5 N-terminal domain"/>
    <property type="match status" value="1"/>
</dbReference>
<dbReference type="PANTHER" id="PTHR32305:SF11">
    <property type="entry name" value="TYPE VI SECRETION SYSTEM SPIKE PROTEIN VGRG3"/>
    <property type="match status" value="1"/>
</dbReference>
<protein>
    <submittedName>
        <fullName evidence="3">Type VI secretion system tip protein TssI/VgrG</fullName>
    </submittedName>
</protein>
<dbReference type="NCBIfam" id="TIGR01646">
    <property type="entry name" value="vgr_GE"/>
    <property type="match status" value="1"/>
</dbReference>
<keyword evidence="4" id="KW-1185">Reference proteome</keyword>
<evidence type="ECO:0000259" key="2">
    <source>
        <dbReference type="Pfam" id="PF04717"/>
    </source>
</evidence>
<dbReference type="RefSeq" id="WP_341727568.1">
    <property type="nucleotide sequence ID" value="NZ_JBBWWT010000017.1"/>
</dbReference>
<dbReference type="Pfam" id="PF04717">
    <property type="entry name" value="Phage_base_V"/>
    <property type="match status" value="1"/>
</dbReference>
<dbReference type="PANTHER" id="PTHR32305">
    <property type="match status" value="1"/>
</dbReference>
<dbReference type="NCBIfam" id="TIGR03361">
    <property type="entry name" value="VI_Rhs_Vgr"/>
    <property type="match status" value="1"/>
</dbReference>
<proteinExistence type="inferred from homology"/>
<dbReference type="InterPro" id="IPR037026">
    <property type="entry name" value="Vgr_OB-fold_dom_sf"/>
</dbReference>
<comment type="similarity">
    <text evidence="1">Belongs to the VgrG protein family.</text>
</comment>